<dbReference type="InterPro" id="IPR005135">
    <property type="entry name" value="Endo/exonuclease/phosphatase"/>
</dbReference>
<dbReference type="Gene3D" id="2.60.40.10">
    <property type="entry name" value="Immunoglobulins"/>
    <property type="match status" value="2"/>
</dbReference>
<dbReference type="PROSITE" id="PS50853">
    <property type="entry name" value="FN3"/>
    <property type="match status" value="1"/>
</dbReference>
<dbReference type="AlphaFoldDB" id="A0A2Z2NQL3"/>
<reference evidence="3 4" key="1">
    <citation type="submission" date="2016-12" db="EMBL/GenBank/DDBJ databases">
        <authorList>
            <person name="Song W.-J."/>
            <person name="Kurnit D.M."/>
        </authorList>
    </citation>
    <scope>NUCLEOTIDE SEQUENCE [LARGE SCALE GENOMIC DNA]</scope>
    <source>
        <strain evidence="3 4">IMCC3135</strain>
    </source>
</reference>
<dbReference type="PANTHER" id="PTHR42834">
    <property type="entry name" value="ENDONUCLEASE/EXONUCLEASE/PHOSPHATASE FAMILY PROTEIN (AFU_ORTHOLOGUE AFUA_3G09210)"/>
    <property type="match status" value="1"/>
</dbReference>
<dbReference type="CDD" id="cd00063">
    <property type="entry name" value="FN3"/>
    <property type="match status" value="1"/>
</dbReference>
<keyword evidence="3" id="KW-0378">Hydrolase</keyword>
<accession>A0A2Z2NQL3</accession>
<feature type="signal peptide" evidence="1">
    <location>
        <begin position="1"/>
        <end position="24"/>
    </location>
</feature>
<dbReference type="PROSITE" id="PS51257">
    <property type="entry name" value="PROKAR_LIPOPROTEIN"/>
    <property type="match status" value="1"/>
</dbReference>
<dbReference type="InterPro" id="IPR003961">
    <property type="entry name" value="FN3_dom"/>
</dbReference>
<dbReference type="SUPFAM" id="SSF56219">
    <property type="entry name" value="DNase I-like"/>
    <property type="match status" value="1"/>
</dbReference>
<dbReference type="EC" id="3.2.1.91" evidence="3"/>
<dbReference type="EMBL" id="CP018632">
    <property type="protein sequence ID" value="ASJ71080.1"/>
    <property type="molecule type" value="Genomic_DNA"/>
</dbReference>
<dbReference type="OrthoDB" id="9800417at2"/>
<dbReference type="RefSeq" id="WP_088916559.1">
    <property type="nucleotide sequence ID" value="NZ_CP018632.1"/>
</dbReference>
<organism evidence="3 4">
    <name type="scientific">Granulosicoccus antarcticus IMCC3135</name>
    <dbReference type="NCBI Taxonomy" id="1192854"/>
    <lineage>
        <taxon>Bacteria</taxon>
        <taxon>Pseudomonadati</taxon>
        <taxon>Pseudomonadota</taxon>
        <taxon>Gammaproteobacteria</taxon>
        <taxon>Chromatiales</taxon>
        <taxon>Granulosicoccaceae</taxon>
        <taxon>Granulosicoccus</taxon>
    </lineage>
</organism>
<keyword evidence="1" id="KW-0732">Signal</keyword>
<feature type="domain" description="Fibronectin type-III" evidence="2">
    <location>
        <begin position="824"/>
        <end position="908"/>
    </location>
</feature>
<keyword evidence="4" id="KW-1185">Reference proteome</keyword>
<evidence type="ECO:0000256" key="1">
    <source>
        <dbReference type="SAM" id="SignalP"/>
    </source>
</evidence>
<dbReference type="InterPro" id="IPR036691">
    <property type="entry name" value="Endo/exonu/phosph_ase_sf"/>
</dbReference>
<dbReference type="SUPFAM" id="SSF49265">
    <property type="entry name" value="Fibronectin type III"/>
    <property type="match status" value="2"/>
</dbReference>
<dbReference type="KEGG" id="gai:IMCC3135_04835"/>
<evidence type="ECO:0000313" key="4">
    <source>
        <dbReference type="Proteomes" id="UP000250079"/>
    </source>
</evidence>
<dbReference type="Gene3D" id="3.60.10.10">
    <property type="entry name" value="Endonuclease/exonuclease/phosphatase"/>
    <property type="match status" value="1"/>
</dbReference>
<dbReference type="Proteomes" id="UP000250079">
    <property type="component" value="Chromosome"/>
</dbReference>
<evidence type="ECO:0000259" key="2">
    <source>
        <dbReference type="PROSITE" id="PS50853"/>
    </source>
</evidence>
<protein>
    <submittedName>
        <fullName evidence="3">Exoglucanase B</fullName>
        <ecNumber evidence="3">3.2.1.91</ecNumber>
    </submittedName>
</protein>
<evidence type="ECO:0000313" key="3">
    <source>
        <dbReference type="EMBL" id="ASJ71080.1"/>
    </source>
</evidence>
<sequence length="908" mass="97723">MQRSHYFIPFLALGACLQASLAHAELECTDTTALYTIQGASHVSTYDGQVVETCGVVTAVAFSGYYLQDADGDGDDSTSDGIFVSQFDDKPDVGTQVRLSATVSEFISGGAATGNLSTTSLIDSEILESMPDVTLPEPVLIGLEGRMPPAEVVISESEIIDAINLQDAADAAATPFNPDIDAIDFYESLEGMRVSVANPVAISGIKQFGSFSAEVFVLTDNGLSATPADARTSRGGIRLQPDLNNRGDQNPERVQIQFDSTLFGSTDYPEITVGDTLDTVTGVMSYSFGNFEVIAVGPITLTPGNLSPTTIAPNNKQNVLSIASYNVLNLSGMDADDEQRSLIAAQITDNMQLPDIIGLQEVQDSNGDSGDCPRDDSSDCAGVLDATVTLERLVADIVTASGVEYAWLTVDPLLETTDDNREEPDTFGGASLGNIRNAFLYNPARVSLVSHEGLNRDVLTQRGVSTPTAFDTSRDPLEAVFEFNGEQVTVFNNHFSSRFGSSPIFGGPQPFIQAGEENRAAQSLAMKQLTIAKLAADPQANVVILGDLNTFEFTDELSEVLLFDDEERILFNLIDTSSSDPYSYIFEGNSQALDHIFVSSALMTSVSLDYVHVNVDFPDLFTSTVGSDHEPIVARMLVGEADENTLSLSSEVYSETAAELFWDRSDSFDRYEVYRDGVLLLSADAGSYFDDSLQAGTSYRYTLDAYSGSTLVVSESQEINTDPRVGPGLDTLTGEVYSSSALELFWSASELSPAPVSFEVVRDGELVASTDGRSFFDDELQADTRYYYTLTAIQQDGRRSGSTSLELMTRRAFDDSANNTGPGAVNSLSGLVYSSSAIEVFWEPPASGTPAVSYQIWRNEELIETRDARSFFDSGLQPDTSYQYTVTSVDASGNTGVPMQVGVRTAGI</sequence>
<proteinExistence type="predicted"/>
<dbReference type="InterPro" id="IPR036116">
    <property type="entry name" value="FN3_sf"/>
</dbReference>
<feature type="chain" id="PRO_5016273456" evidence="1">
    <location>
        <begin position="25"/>
        <end position="908"/>
    </location>
</feature>
<name>A0A2Z2NQL3_9GAMM</name>
<keyword evidence="3" id="KW-0326">Glycosidase</keyword>
<dbReference type="GO" id="GO:0016162">
    <property type="term" value="F:cellulose 1,4-beta-cellobiosidase activity"/>
    <property type="evidence" value="ECO:0007669"/>
    <property type="project" value="UniProtKB-EC"/>
</dbReference>
<dbReference type="SMART" id="SM00060">
    <property type="entry name" value="FN3"/>
    <property type="match status" value="3"/>
</dbReference>
<dbReference type="PANTHER" id="PTHR42834:SF1">
    <property type="entry name" value="ENDONUCLEASE_EXONUCLEASE_PHOSPHATASE FAMILY PROTEIN (AFU_ORTHOLOGUE AFUA_3G09210)"/>
    <property type="match status" value="1"/>
</dbReference>
<dbReference type="InterPro" id="IPR013783">
    <property type="entry name" value="Ig-like_fold"/>
</dbReference>
<gene>
    <name evidence="3" type="primary">cbhB_1</name>
    <name evidence="3" type="ORF">IMCC3135_04835</name>
</gene>
<dbReference type="Pfam" id="PF03372">
    <property type="entry name" value="Exo_endo_phos"/>
    <property type="match status" value="1"/>
</dbReference>